<comment type="similarity">
    <text evidence="1 3">Belongs to the UDP-glycosyltransferase family.</text>
</comment>
<name>A0A835V5R2_VANPL</name>
<dbReference type="FunFam" id="3.40.50.2000:FF:000019">
    <property type="entry name" value="Glycosyltransferase"/>
    <property type="match status" value="1"/>
</dbReference>
<organism evidence="5 6">
    <name type="scientific">Vanilla planifolia</name>
    <name type="common">Vanilla</name>
    <dbReference type="NCBI Taxonomy" id="51239"/>
    <lineage>
        <taxon>Eukaryota</taxon>
        <taxon>Viridiplantae</taxon>
        <taxon>Streptophyta</taxon>
        <taxon>Embryophyta</taxon>
        <taxon>Tracheophyta</taxon>
        <taxon>Spermatophyta</taxon>
        <taxon>Magnoliopsida</taxon>
        <taxon>Liliopsida</taxon>
        <taxon>Asparagales</taxon>
        <taxon>Orchidaceae</taxon>
        <taxon>Vanilloideae</taxon>
        <taxon>Vanilleae</taxon>
        <taxon>Vanilla</taxon>
    </lineage>
</organism>
<evidence type="ECO:0000256" key="3">
    <source>
        <dbReference type="RuleBase" id="RU003718"/>
    </source>
</evidence>
<evidence type="ECO:0000313" key="5">
    <source>
        <dbReference type="EMBL" id="KAG0486412.1"/>
    </source>
</evidence>
<dbReference type="CDD" id="cd03784">
    <property type="entry name" value="GT1_Gtf-like"/>
    <property type="match status" value="1"/>
</dbReference>
<dbReference type="EC" id="2.4.1.-" evidence="4"/>
<evidence type="ECO:0000256" key="2">
    <source>
        <dbReference type="ARBA" id="ARBA00022679"/>
    </source>
</evidence>
<dbReference type="GO" id="GO:0080043">
    <property type="term" value="F:quercetin 3-O-glucosyltransferase activity"/>
    <property type="evidence" value="ECO:0007669"/>
    <property type="project" value="TreeGrafter"/>
</dbReference>
<keyword evidence="2 3" id="KW-0808">Transferase</keyword>
<keyword evidence="3" id="KW-0328">Glycosyltransferase</keyword>
<proteinExistence type="inferred from homology"/>
<evidence type="ECO:0000256" key="1">
    <source>
        <dbReference type="ARBA" id="ARBA00009995"/>
    </source>
</evidence>
<dbReference type="GO" id="GO:0080044">
    <property type="term" value="F:quercetin 7-O-glucosyltransferase activity"/>
    <property type="evidence" value="ECO:0007669"/>
    <property type="project" value="TreeGrafter"/>
</dbReference>
<dbReference type="Proteomes" id="UP000639772">
    <property type="component" value="Unassembled WGS sequence"/>
</dbReference>
<dbReference type="EMBL" id="JADCNM010000004">
    <property type="protein sequence ID" value="KAG0486412.1"/>
    <property type="molecule type" value="Genomic_DNA"/>
</dbReference>
<comment type="caution">
    <text evidence="5">The sequence shown here is derived from an EMBL/GenBank/DDBJ whole genome shotgun (WGS) entry which is preliminary data.</text>
</comment>
<dbReference type="InterPro" id="IPR002213">
    <property type="entry name" value="UDP_glucos_trans"/>
</dbReference>
<dbReference type="PANTHER" id="PTHR11926:SF1534">
    <property type="entry name" value="GLYCOSYLTRANSFERASE"/>
    <property type="match status" value="1"/>
</dbReference>
<dbReference type="SUPFAM" id="SSF53756">
    <property type="entry name" value="UDP-Glycosyltransferase/glycogen phosphorylase"/>
    <property type="match status" value="1"/>
</dbReference>
<dbReference type="PROSITE" id="PS00375">
    <property type="entry name" value="UDPGT"/>
    <property type="match status" value="1"/>
</dbReference>
<dbReference type="Pfam" id="PF00201">
    <property type="entry name" value="UDPGT"/>
    <property type="match status" value="1"/>
</dbReference>
<protein>
    <recommendedName>
        <fullName evidence="4">Glycosyltransferase</fullName>
        <ecNumber evidence="4">2.4.1.-</ecNumber>
    </recommendedName>
</protein>
<dbReference type="OrthoDB" id="5835829at2759"/>
<sequence length="467" mass="52803">MERSRPHFLLVTFPEQSHLNPGRHLANHLSLAAGGAILTFSTSISGHRRMFPFISSPSEEVSDCGITYIPFSDGDDEGTSRSRSRNPNDYMKQLKLIGSNNLAAIIRRLAARGRPVTCVIYTLLLHWAGDVARQLGIPSAQFWIQPAAVLATYYHFFHGYQALITKHNNDPSFTLNLPGLPPLQIRDLPSFLTITDLKDPFFYFYSVFGETFEAMEGLVRPRVLVNTFEELEPEAVEFLKERLDLVAIGPVMPPGGAEDATRDMFGWDQEHDAYMRWLDAQAERSVVYVSFGSIYVPRREQVNEIGRALRWSGRPYLWVVRKIDGEEDEVVEGEEEKGMVVRWCAQLRVLSHRAVGCFVTHCGWNSALESLVCGVPVVTVPQWMDQRTNAWLMERQWGTGVRVEEGKGGFVEAEELRRCLEVVMGEGERGEKIQEKAKEWKARAWEAVVGGGSSDRNLKFFVEGLGY</sequence>
<evidence type="ECO:0000313" key="6">
    <source>
        <dbReference type="Proteomes" id="UP000639772"/>
    </source>
</evidence>
<dbReference type="AlphaFoldDB" id="A0A835V5R2"/>
<gene>
    <name evidence="5" type="ORF">HPP92_008507</name>
</gene>
<reference evidence="5 6" key="1">
    <citation type="journal article" date="2020" name="Nat. Food">
        <title>A phased Vanilla planifolia genome enables genetic improvement of flavour and production.</title>
        <authorList>
            <person name="Hasing T."/>
            <person name="Tang H."/>
            <person name="Brym M."/>
            <person name="Khazi F."/>
            <person name="Huang T."/>
            <person name="Chambers A.H."/>
        </authorList>
    </citation>
    <scope>NUCLEOTIDE SEQUENCE [LARGE SCALE GENOMIC DNA]</scope>
    <source>
        <tissue evidence="5">Leaf</tissue>
    </source>
</reference>
<dbReference type="InterPro" id="IPR035595">
    <property type="entry name" value="UDP_glycos_trans_CS"/>
</dbReference>
<dbReference type="Gene3D" id="3.40.50.2000">
    <property type="entry name" value="Glycogen Phosphorylase B"/>
    <property type="match status" value="2"/>
</dbReference>
<accession>A0A835V5R2</accession>
<evidence type="ECO:0000256" key="4">
    <source>
        <dbReference type="RuleBase" id="RU362057"/>
    </source>
</evidence>
<dbReference type="PANTHER" id="PTHR11926">
    <property type="entry name" value="GLUCOSYL/GLUCURONOSYL TRANSFERASES"/>
    <property type="match status" value="1"/>
</dbReference>